<dbReference type="InterPro" id="IPR017107">
    <property type="entry name" value="AP1_complex_gsu"/>
</dbReference>
<dbReference type="SMR" id="A0A482WLY1"/>
<keyword evidence="5 10" id="KW-0653">Protein transport</keyword>
<dbReference type="InterPro" id="IPR011989">
    <property type="entry name" value="ARM-like"/>
</dbReference>
<dbReference type="PROSITE" id="PS50180">
    <property type="entry name" value="GAE"/>
    <property type="match status" value="1"/>
</dbReference>
<dbReference type="InterPro" id="IPR008153">
    <property type="entry name" value="GAE_dom"/>
</dbReference>
<keyword evidence="13" id="KW-1185">Reference proteome</keyword>
<dbReference type="InterPro" id="IPR008152">
    <property type="entry name" value="Clathrin_a/b/g-adaptin_app_Ig"/>
</dbReference>
<dbReference type="GO" id="GO:0006886">
    <property type="term" value="P:intracellular protein transport"/>
    <property type="evidence" value="ECO:0007669"/>
    <property type="project" value="UniProtKB-UniRule"/>
</dbReference>
<dbReference type="InterPro" id="IPR002553">
    <property type="entry name" value="Clathrin/coatomer_adapt-like_N"/>
</dbReference>
<dbReference type="Gene3D" id="2.60.40.1230">
    <property type="match status" value="1"/>
</dbReference>
<evidence type="ECO:0000256" key="7">
    <source>
        <dbReference type="ARBA" id="ARBA00023136"/>
    </source>
</evidence>
<evidence type="ECO:0000256" key="6">
    <source>
        <dbReference type="ARBA" id="ARBA00023034"/>
    </source>
</evidence>
<evidence type="ECO:0000256" key="5">
    <source>
        <dbReference type="ARBA" id="ARBA00022927"/>
    </source>
</evidence>
<comment type="caution">
    <text evidence="12">The sequence shown here is derived from an EMBL/GenBank/DDBJ whole genome shotgun (WGS) entry which is preliminary data.</text>
</comment>
<dbReference type="FunCoup" id="A0A482WLY1">
    <property type="interactions" value="1525"/>
</dbReference>
<evidence type="ECO:0000256" key="9">
    <source>
        <dbReference type="ARBA" id="ARBA00029433"/>
    </source>
</evidence>
<dbReference type="Gene3D" id="1.25.10.10">
    <property type="entry name" value="Leucine-rich Repeat Variant"/>
    <property type="match status" value="2"/>
</dbReference>
<dbReference type="InterPro" id="IPR013041">
    <property type="entry name" value="Clathrin_app_Ig-like_sf"/>
</dbReference>
<evidence type="ECO:0000256" key="8">
    <source>
        <dbReference type="ARBA" id="ARBA00023329"/>
    </source>
</evidence>
<dbReference type="Pfam" id="PF01602">
    <property type="entry name" value="Adaptin_N"/>
    <property type="match status" value="2"/>
</dbReference>
<dbReference type="PIRSF" id="PIRSF037094">
    <property type="entry name" value="AP1_complex_gamma"/>
    <property type="match status" value="1"/>
</dbReference>
<evidence type="ECO:0000256" key="1">
    <source>
        <dbReference type="ARBA" id="ARBA00004156"/>
    </source>
</evidence>
<protein>
    <recommendedName>
        <fullName evidence="10">AP-1 complex subunit gamma</fullName>
    </recommendedName>
</protein>
<comment type="similarity">
    <text evidence="3 10">Belongs to the adaptor complexes large subunit family.</text>
</comment>
<dbReference type="EMBL" id="QKKF02031779">
    <property type="protein sequence ID" value="RZF34330.1"/>
    <property type="molecule type" value="Genomic_DNA"/>
</dbReference>
<evidence type="ECO:0000313" key="12">
    <source>
        <dbReference type="EMBL" id="RZF34330.1"/>
    </source>
</evidence>
<evidence type="ECO:0000256" key="3">
    <source>
        <dbReference type="ARBA" id="ARBA00006613"/>
    </source>
</evidence>
<name>A0A482WLY1_LAOST</name>
<keyword evidence="4 10" id="KW-0813">Transport</keyword>
<evidence type="ECO:0000256" key="2">
    <source>
        <dbReference type="ARBA" id="ARBA00004555"/>
    </source>
</evidence>
<dbReference type="AlphaFoldDB" id="A0A482WLY1"/>
<dbReference type="SMART" id="SM00809">
    <property type="entry name" value="Alpha_adaptinC2"/>
    <property type="match status" value="1"/>
</dbReference>
<evidence type="ECO:0000313" key="13">
    <source>
        <dbReference type="Proteomes" id="UP000291343"/>
    </source>
</evidence>
<sequence length="815" mass="89769">MNPSDHGFNPAFNMAAIKQVIIDAVERVQMPSPMRLRDLIRQIRAARTAAEERAVINKECATIRSTFREEDSVWRCRNIAKLLYIHMLGYPAHFGQLECLKLIASPRFTDKRIGYLGAMLLLDERQDVHLLITNSLKKNFIVLLSGVLITGVTLITEMCENSVDTLQHFKKVVPSLVRILKNLILACYSPEHDVSGVSDPFLQVKILRLLRILGKNDAEASEAMNDILAQVATNTETSKNVGNTILYETVLSIMDIKSESGLRVLAINILGRFLLNNDKNIRYVALNTLLKTVYVDTSAVQRHRTTILECLKDPDVSIRRRALELSLALVNSNNVRTMMKELLVFLEKADPEFKAQCSSNIMLSAERYSPNKRWHLDTLLRVLIAAGNYVRDDVVSSTIQLISETPSQQAYMVQQLWTALEQDHADRQPLTQVATWCIGEYGDLLLYSPDSPIKVNESDVIEVYHRLLWSTQNSVVTKQYALTSLTKLSTRFQTETSKIRELVEMFGSHVHMELQQRGVEYTQLFGKYGHLRGALLERMPPMERSRDPGETNGDVTTALVADSSPDDMLGGGIVGGVGGGGGGGGGLGGGGGGGGGIDGQDSNALLVLLGGDGGDADVVRPLDAIKPPSANNQDLLDLLGGLDSGIDNTTPTTNSMPQTMMTTNSVPIQNNSKILLNPYNNSTPSYLIDDINTSNRKPVQMMAYNKNSLRITFDVERLNDVPSTTEVSVVANNDSSAPFTEFVFQAAVPKTFQLQMMPPSGTVIPPNGCVTQVLRVTNSTNSALRMRIRVSFRTSEGTSIQDQAEVNNFPTDPAQ</sequence>
<feature type="domain" description="GAE" evidence="11">
    <location>
        <begin position="696"/>
        <end position="810"/>
    </location>
</feature>
<dbReference type="GO" id="GO:0030121">
    <property type="term" value="C:AP-1 adaptor complex"/>
    <property type="evidence" value="ECO:0007669"/>
    <property type="project" value="InterPro"/>
</dbReference>
<comment type="subcellular location">
    <subcellularLocation>
        <location evidence="1">Cytoplasmic vesicle membrane</location>
    </subcellularLocation>
    <subcellularLocation>
        <location evidence="9">Endomembrane system</location>
        <topology evidence="9">Peripheral membrane protein</topology>
        <orientation evidence="9">Cytoplasmic side</orientation>
    </subcellularLocation>
    <subcellularLocation>
        <location evidence="2">Golgi apparatus</location>
    </subcellularLocation>
</comment>
<dbReference type="InterPro" id="IPR050840">
    <property type="entry name" value="Adaptor_Complx_Large_Subunit"/>
</dbReference>
<dbReference type="SUPFAM" id="SSF49348">
    <property type="entry name" value="Clathrin adaptor appendage domain"/>
    <property type="match status" value="1"/>
</dbReference>
<keyword evidence="7 10" id="KW-0472">Membrane</keyword>
<accession>A0A482WLY1</accession>
<dbReference type="SUPFAM" id="SSF48371">
    <property type="entry name" value="ARM repeat"/>
    <property type="match status" value="1"/>
</dbReference>
<evidence type="ECO:0000259" key="11">
    <source>
        <dbReference type="PROSITE" id="PS50180"/>
    </source>
</evidence>
<keyword evidence="8 10" id="KW-0968">Cytoplasmic vesicle</keyword>
<keyword evidence="6 10" id="KW-0333">Golgi apparatus</keyword>
<dbReference type="PANTHER" id="PTHR22780">
    <property type="entry name" value="ADAPTIN, ALPHA/GAMMA/EPSILON"/>
    <property type="match status" value="1"/>
</dbReference>
<dbReference type="InParanoid" id="A0A482WLY1"/>
<evidence type="ECO:0000256" key="4">
    <source>
        <dbReference type="ARBA" id="ARBA00022448"/>
    </source>
</evidence>
<organism evidence="12 13">
    <name type="scientific">Laodelphax striatellus</name>
    <name type="common">Small brown planthopper</name>
    <name type="synonym">Delphax striatella</name>
    <dbReference type="NCBI Taxonomy" id="195883"/>
    <lineage>
        <taxon>Eukaryota</taxon>
        <taxon>Metazoa</taxon>
        <taxon>Ecdysozoa</taxon>
        <taxon>Arthropoda</taxon>
        <taxon>Hexapoda</taxon>
        <taxon>Insecta</taxon>
        <taxon>Pterygota</taxon>
        <taxon>Neoptera</taxon>
        <taxon>Paraneoptera</taxon>
        <taxon>Hemiptera</taxon>
        <taxon>Auchenorrhyncha</taxon>
        <taxon>Fulgoroidea</taxon>
        <taxon>Delphacidae</taxon>
        <taxon>Criomorphinae</taxon>
        <taxon>Laodelphax</taxon>
    </lineage>
</organism>
<dbReference type="Pfam" id="PF02883">
    <property type="entry name" value="Alpha_adaptinC2"/>
    <property type="match status" value="1"/>
</dbReference>
<dbReference type="OrthoDB" id="28053at2759"/>
<dbReference type="Proteomes" id="UP000291343">
    <property type="component" value="Unassembled WGS sequence"/>
</dbReference>
<evidence type="ECO:0000256" key="10">
    <source>
        <dbReference type="PIRNR" id="PIRNR037094"/>
    </source>
</evidence>
<dbReference type="InterPro" id="IPR016024">
    <property type="entry name" value="ARM-type_fold"/>
</dbReference>
<reference evidence="12 13" key="1">
    <citation type="journal article" date="2017" name="Gigascience">
        <title>Genome sequence of the small brown planthopper, Laodelphax striatellus.</title>
        <authorList>
            <person name="Zhu J."/>
            <person name="Jiang F."/>
            <person name="Wang X."/>
            <person name="Yang P."/>
            <person name="Bao Y."/>
            <person name="Zhao W."/>
            <person name="Wang W."/>
            <person name="Lu H."/>
            <person name="Wang Q."/>
            <person name="Cui N."/>
            <person name="Li J."/>
            <person name="Chen X."/>
            <person name="Luo L."/>
            <person name="Yu J."/>
            <person name="Kang L."/>
            <person name="Cui F."/>
        </authorList>
    </citation>
    <scope>NUCLEOTIDE SEQUENCE [LARGE SCALE GENOMIC DNA]</scope>
    <source>
        <strain evidence="12">Lst14</strain>
    </source>
</reference>
<gene>
    <name evidence="12" type="ORF">LSTR_LSTR008869</name>
</gene>
<dbReference type="GO" id="GO:0016192">
    <property type="term" value="P:vesicle-mediated transport"/>
    <property type="evidence" value="ECO:0007669"/>
    <property type="project" value="InterPro"/>
</dbReference>
<proteinExistence type="inferred from homology"/>
<dbReference type="STRING" id="195883.A0A482WLY1"/>